<feature type="compositionally biased region" description="Polar residues" evidence="1">
    <location>
        <begin position="10"/>
        <end position="22"/>
    </location>
</feature>
<reference evidence="2" key="1">
    <citation type="journal article" date="2020" name="Nature">
        <title>Giant virus diversity and host interactions through global metagenomics.</title>
        <authorList>
            <person name="Schulz F."/>
            <person name="Roux S."/>
            <person name="Paez-Espino D."/>
            <person name="Jungbluth S."/>
            <person name="Walsh D.A."/>
            <person name="Denef V.J."/>
            <person name="McMahon K.D."/>
            <person name="Konstantinidis K.T."/>
            <person name="Eloe-Fadrosh E.A."/>
            <person name="Kyrpides N.C."/>
            <person name="Woyke T."/>
        </authorList>
    </citation>
    <scope>NUCLEOTIDE SEQUENCE</scope>
    <source>
        <strain evidence="2">GVMAG-S-3300013094-100</strain>
    </source>
</reference>
<name>A0A6C0KW34_9ZZZZ</name>
<feature type="region of interest" description="Disordered" evidence="1">
    <location>
        <begin position="1"/>
        <end position="22"/>
    </location>
</feature>
<protein>
    <submittedName>
        <fullName evidence="2">Uncharacterized protein</fullName>
    </submittedName>
</protein>
<proteinExistence type="predicted"/>
<evidence type="ECO:0000313" key="2">
    <source>
        <dbReference type="EMBL" id="QHU20897.1"/>
    </source>
</evidence>
<evidence type="ECO:0000256" key="1">
    <source>
        <dbReference type="SAM" id="MobiDB-lite"/>
    </source>
</evidence>
<sequence length="191" mass="21872">MASASKKTHSAQPPTSPKNPSLRSVAYTIPGKNFIFQRRNLAEEDSELFYQQLTSRLLSICRNVVYNIKSEYIAYIHDSQAQLNIKAFAFINKVITGTTYDNKPKTVHFLKLQIVCNSVKNYKFLIALLVELEKVCINIRICKYIIITSPNRGDIVLYHKIGYDYMEKGTLDGVVQEDCCWKKLVFPPLAK</sequence>
<accession>A0A6C0KW34</accession>
<organism evidence="2">
    <name type="scientific">viral metagenome</name>
    <dbReference type="NCBI Taxonomy" id="1070528"/>
    <lineage>
        <taxon>unclassified sequences</taxon>
        <taxon>metagenomes</taxon>
        <taxon>organismal metagenomes</taxon>
    </lineage>
</organism>
<dbReference type="EMBL" id="MN740975">
    <property type="protein sequence ID" value="QHU20897.1"/>
    <property type="molecule type" value="Genomic_DNA"/>
</dbReference>
<dbReference type="AlphaFoldDB" id="A0A6C0KW34"/>